<keyword evidence="1" id="KW-0812">Transmembrane</keyword>
<comment type="caution">
    <text evidence="2">The sequence shown here is derived from an EMBL/GenBank/DDBJ whole genome shotgun (WGS) entry which is preliminary data.</text>
</comment>
<reference evidence="2 3" key="1">
    <citation type="submission" date="2017-05" db="EMBL/GenBank/DDBJ databases">
        <authorList>
            <person name="Varghese N."/>
            <person name="Submissions S."/>
        </authorList>
    </citation>
    <scope>NUCLEOTIDE SEQUENCE [LARGE SCALE GENOMIC DNA]</scope>
    <source>
        <strain evidence="2 3">DSM 25457</strain>
    </source>
</reference>
<accession>A0ABY1Q572</accession>
<protein>
    <submittedName>
        <fullName evidence="2">Uncharacterized protein</fullName>
    </submittedName>
</protein>
<dbReference type="Proteomes" id="UP001158067">
    <property type="component" value="Unassembled WGS sequence"/>
</dbReference>
<evidence type="ECO:0000313" key="3">
    <source>
        <dbReference type="Proteomes" id="UP001158067"/>
    </source>
</evidence>
<name>A0ABY1Q572_9BACT</name>
<organism evidence="2 3">
    <name type="scientific">Neorhodopirellula lusitana</name>
    <dbReference type="NCBI Taxonomy" id="445327"/>
    <lineage>
        <taxon>Bacteria</taxon>
        <taxon>Pseudomonadati</taxon>
        <taxon>Planctomycetota</taxon>
        <taxon>Planctomycetia</taxon>
        <taxon>Pirellulales</taxon>
        <taxon>Pirellulaceae</taxon>
        <taxon>Neorhodopirellula</taxon>
    </lineage>
</organism>
<proteinExistence type="predicted"/>
<keyword evidence="1" id="KW-1133">Transmembrane helix</keyword>
<evidence type="ECO:0000256" key="1">
    <source>
        <dbReference type="SAM" id="Phobius"/>
    </source>
</evidence>
<keyword evidence="1" id="KW-0472">Membrane</keyword>
<feature type="transmembrane region" description="Helical" evidence="1">
    <location>
        <begin position="18"/>
        <end position="36"/>
    </location>
</feature>
<dbReference type="EMBL" id="FXUG01000006">
    <property type="protein sequence ID" value="SMP60006.1"/>
    <property type="molecule type" value="Genomic_DNA"/>
</dbReference>
<gene>
    <name evidence="2" type="ORF">SAMN06265222_106302</name>
</gene>
<keyword evidence="3" id="KW-1185">Reference proteome</keyword>
<evidence type="ECO:0000313" key="2">
    <source>
        <dbReference type="EMBL" id="SMP60006.1"/>
    </source>
</evidence>
<sequence length="164" mass="18716">MQNEEISPNPGLRFSIKWLLAFVVLFAIAFACMRLVQRILQVPRDAYAMWDAGDVLIDYMSANDSSWPDSWETLSKFHHKSGVKSTRLGSFAELQSRIHIDFTFDPKLVMSNLSPDHTSPPVRVVTLKGGGDTHWSGMEPNQRIFDYLRQLDWPPSSAYEKPES</sequence>
<dbReference type="RefSeq" id="WP_283433044.1">
    <property type="nucleotide sequence ID" value="NZ_FXUG01000006.1"/>
</dbReference>